<evidence type="ECO:0000313" key="1">
    <source>
        <dbReference type="EMBL" id="CDX17887.1"/>
    </source>
</evidence>
<dbReference type="AlphaFoldDB" id="A0A090DND1"/>
<reference evidence="2" key="1">
    <citation type="submission" date="2014-08" db="EMBL/GenBank/DDBJ databases">
        <authorList>
            <person name="Moulin L."/>
        </authorList>
    </citation>
    <scope>NUCLEOTIDE SEQUENCE [LARGE SCALE GENOMIC DNA]</scope>
</reference>
<proteinExistence type="predicted"/>
<keyword evidence="2" id="KW-1185">Reference proteome</keyword>
<dbReference type="Proteomes" id="UP000045285">
    <property type="component" value="Unassembled WGS sequence"/>
</dbReference>
<gene>
    <name evidence="1" type="ORF">MPL3356_250017</name>
</gene>
<accession>A0A090DND1</accession>
<evidence type="ECO:0000313" key="2">
    <source>
        <dbReference type="Proteomes" id="UP000045285"/>
    </source>
</evidence>
<dbReference type="EMBL" id="CCMZ01000018">
    <property type="protein sequence ID" value="CDX17887.1"/>
    <property type="molecule type" value="Genomic_DNA"/>
</dbReference>
<organism evidence="1 2">
    <name type="scientific">Mesorhizobium plurifarium</name>
    <dbReference type="NCBI Taxonomy" id="69974"/>
    <lineage>
        <taxon>Bacteria</taxon>
        <taxon>Pseudomonadati</taxon>
        <taxon>Pseudomonadota</taxon>
        <taxon>Alphaproteobacteria</taxon>
        <taxon>Hyphomicrobiales</taxon>
        <taxon>Phyllobacteriaceae</taxon>
        <taxon>Mesorhizobium</taxon>
    </lineage>
</organism>
<protein>
    <submittedName>
        <fullName evidence="1">Uncharacterized protein</fullName>
    </submittedName>
</protein>
<name>A0A090DND1_MESPL</name>
<sequence>MLPSPDMWLAPFDREGTRSMIVVSAVFAATANKRFKSRANSPEQAQKKFRTLINDLCESSVGTEAGQFV</sequence>